<feature type="transmembrane region" description="Helical" evidence="1">
    <location>
        <begin position="20"/>
        <end position="38"/>
    </location>
</feature>
<dbReference type="RefSeq" id="WP_093193866.1">
    <property type="nucleotide sequence ID" value="NZ_FNEV01000006.1"/>
</dbReference>
<feature type="transmembrane region" description="Helical" evidence="1">
    <location>
        <begin position="499"/>
        <end position="519"/>
    </location>
</feature>
<feature type="transmembrane region" description="Helical" evidence="1">
    <location>
        <begin position="236"/>
        <end position="257"/>
    </location>
</feature>
<name>A0A1G8UAN9_9BACI</name>
<dbReference type="STRING" id="86666.SAMN04490247_2143"/>
<feature type="transmembrane region" description="Helical" evidence="1">
    <location>
        <begin position="342"/>
        <end position="366"/>
    </location>
</feature>
<keyword evidence="3" id="KW-1185">Reference proteome</keyword>
<dbReference type="OrthoDB" id="2014935at2"/>
<dbReference type="AlphaFoldDB" id="A0A1G8UAN9"/>
<organism evidence="2 3">
    <name type="scientific">Salimicrobium halophilum</name>
    <dbReference type="NCBI Taxonomy" id="86666"/>
    <lineage>
        <taxon>Bacteria</taxon>
        <taxon>Bacillati</taxon>
        <taxon>Bacillota</taxon>
        <taxon>Bacilli</taxon>
        <taxon>Bacillales</taxon>
        <taxon>Bacillaceae</taxon>
        <taxon>Salimicrobium</taxon>
    </lineage>
</organism>
<dbReference type="Proteomes" id="UP000199225">
    <property type="component" value="Unassembled WGS sequence"/>
</dbReference>
<feature type="transmembrane region" description="Helical" evidence="1">
    <location>
        <begin position="459"/>
        <end position="479"/>
    </location>
</feature>
<feature type="transmembrane region" description="Helical" evidence="1">
    <location>
        <begin position="295"/>
        <end position="313"/>
    </location>
</feature>
<evidence type="ECO:0000313" key="2">
    <source>
        <dbReference type="EMBL" id="SDJ50798.1"/>
    </source>
</evidence>
<feature type="transmembrane region" description="Helical" evidence="1">
    <location>
        <begin position="433"/>
        <end position="452"/>
    </location>
</feature>
<keyword evidence="1" id="KW-0812">Transmembrane</keyword>
<keyword evidence="1" id="KW-1133">Transmembrane helix</keyword>
<feature type="transmembrane region" description="Helical" evidence="1">
    <location>
        <begin position="192"/>
        <end position="209"/>
    </location>
</feature>
<dbReference type="EMBL" id="FNEV01000006">
    <property type="protein sequence ID" value="SDJ50798.1"/>
    <property type="molecule type" value="Genomic_DNA"/>
</dbReference>
<evidence type="ECO:0000256" key="1">
    <source>
        <dbReference type="SAM" id="Phobius"/>
    </source>
</evidence>
<reference evidence="3" key="1">
    <citation type="submission" date="2016-10" db="EMBL/GenBank/DDBJ databases">
        <authorList>
            <person name="Varghese N."/>
            <person name="Submissions S."/>
        </authorList>
    </citation>
    <scope>NUCLEOTIDE SEQUENCE [LARGE SCALE GENOMIC DNA]</scope>
    <source>
        <strain evidence="3">DSM 4771</strain>
    </source>
</reference>
<accession>A0A1G8UAN9</accession>
<feature type="transmembrane region" description="Helical" evidence="1">
    <location>
        <begin position="82"/>
        <end position="98"/>
    </location>
</feature>
<proteinExistence type="predicted"/>
<feature type="transmembrane region" description="Helical" evidence="1">
    <location>
        <begin position="387"/>
        <end position="413"/>
    </location>
</feature>
<sequence>MFHNSGRLFYFLLKTDRLKIAIWLLSFTLITVAVPISFENLYPTQAERDVMGQTMGNPAIIAMLGPGDFDSYTVGAMTSHEMILLTAVVVGLMNILLVNRHTRVEEEEGVLELVRALPTGKGANMLAVFLYSLTVNLLLLLLIFSGLVVLGIESIDGNGSLLYGAVLGGTGILFAGITAVTAQLTDNGRSSFGLAFGLLLIAYFVRAVGDVSAETLSWFSPLHLTTRAEVFVSNQWWTVVPLFAGGLVLFVLAGYLVSIRDLDASFLPSRSGRTEASSWLGTPVGLAFRLQRPGIISWSVAMLLVGLSYGSILGDLETFFEGNQILQQMLPGESSDSFTDQFLSMLIVVISIMATIPALMAMLKLYKEEKRGRGDLPFSKPLSRARFFVSYLLIAMVEGAVMLFLAFFGLWIAAISVMEDPFSFGTILGAGAAYLPALYAMIGVSVVLIGFVPRKAGLVWAYLLYAFIVLYFGGLFKFPEWMEYLSPFGFVPELPNEEMAWTPIIFLSAMALVLIVLGFRGYQTRDLEG</sequence>
<evidence type="ECO:0000313" key="3">
    <source>
        <dbReference type="Proteomes" id="UP000199225"/>
    </source>
</evidence>
<feature type="transmembrane region" description="Helical" evidence="1">
    <location>
        <begin position="125"/>
        <end position="149"/>
    </location>
</feature>
<gene>
    <name evidence="2" type="ORF">SAMN04490247_2143</name>
</gene>
<feature type="transmembrane region" description="Helical" evidence="1">
    <location>
        <begin position="161"/>
        <end position="180"/>
    </location>
</feature>
<keyword evidence="1" id="KW-0472">Membrane</keyword>
<protein>
    <submittedName>
        <fullName evidence="2">ABC-2 type transport system permease protein</fullName>
    </submittedName>
</protein>